<dbReference type="RefSeq" id="WP_129435553.1">
    <property type="nucleotide sequence ID" value="NZ_SBKO01000002.1"/>
</dbReference>
<name>A0A4Q1K2D5_9FLAO</name>
<reference evidence="4" key="1">
    <citation type="submission" date="2019-01" db="EMBL/GenBank/DDBJ databases">
        <title>Cytophagaceae bacterium strain CAR-16.</title>
        <authorList>
            <person name="Chen W.-M."/>
        </authorList>
    </citation>
    <scope>NUCLEOTIDE SEQUENCE [LARGE SCALE GENOMIC DNA]</scope>
    <source>
        <strain evidence="4">LLJ-11</strain>
    </source>
</reference>
<dbReference type="Pfam" id="PF13239">
    <property type="entry name" value="2TM"/>
    <property type="match status" value="1"/>
</dbReference>
<keyword evidence="4" id="KW-1185">Reference proteome</keyword>
<dbReference type="OrthoDB" id="8965954at2"/>
<evidence type="ECO:0000256" key="1">
    <source>
        <dbReference type="SAM" id="Phobius"/>
    </source>
</evidence>
<keyword evidence="1" id="KW-1133">Transmembrane helix</keyword>
<evidence type="ECO:0000313" key="4">
    <source>
        <dbReference type="Proteomes" id="UP000290283"/>
    </source>
</evidence>
<dbReference type="AlphaFoldDB" id="A0A4Q1K2D5"/>
<sequence length="101" mass="12106">MNPHEEIKYQEAARKVKKMRAFYSHLFVYILFNTFIIAIKTQRIDEGETIWHAFKVPFCWGIGLVLHALRAFDKIPFLGNDWEQRKINEILEKENPNNTRK</sequence>
<dbReference type="Proteomes" id="UP000290283">
    <property type="component" value="Unassembled WGS sequence"/>
</dbReference>
<comment type="caution">
    <text evidence="3">The sequence shown here is derived from an EMBL/GenBank/DDBJ whole genome shotgun (WGS) entry which is preliminary data.</text>
</comment>
<protein>
    <submittedName>
        <fullName evidence="3">2TM domain-containing protein</fullName>
    </submittedName>
</protein>
<keyword evidence="1" id="KW-0472">Membrane</keyword>
<feature type="transmembrane region" description="Helical" evidence="1">
    <location>
        <begin position="21"/>
        <end position="39"/>
    </location>
</feature>
<dbReference type="InterPro" id="IPR025698">
    <property type="entry name" value="2TM_dom"/>
</dbReference>
<gene>
    <name evidence="3" type="ORF">EQG63_06530</name>
</gene>
<keyword evidence="1" id="KW-0812">Transmembrane</keyword>
<evidence type="ECO:0000259" key="2">
    <source>
        <dbReference type="Pfam" id="PF13239"/>
    </source>
</evidence>
<proteinExistence type="predicted"/>
<dbReference type="EMBL" id="SBKO01000002">
    <property type="protein sequence ID" value="RXR19095.1"/>
    <property type="molecule type" value="Genomic_DNA"/>
</dbReference>
<feature type="transmembrane region" description="Helical" evidence="1">
    <location>
        <begin position="51"/>
        <end position="69"/>
    </location>
</feature>
<feature type="domain" description="2TM" evidence="2">
    <location>
        <begin position="10"/>
        <end position="91"/>
    </location>
</feature>
<organism evidence="3 4">
    <name type="scientific">Flavobacterium amnicola</name>
    <dbReference type="NCBI Taxonomy" id="2506422"/>
    <lineage>
        <taxon>Bacteria</taxon>
        <taxon>Pseudomonadati</taxon>
        <taxon>Bacteroidota</taxon>
        <taxon>Flavobacteriia</taxon>
        <taxon>Flavobacteriales</taxon>
        <taxon>Flavobacteriaceae</taxon>
        <taxon>Flavobacterium</taxon>
    </lineage>
</organism>
<evidence type="ECO:0000313" key="3">
    <source>
        <dbReference type="EMBL" id="RXR19095.1"/>
    </source>
</evidence>
<accession>A0A4Q1K2D5</accession>